<dbReference type="KEGG" id="vg:16606948"/>
<dbReference type="InterPro" id="IPR052050">
    <property type="entry name" value="SecEffector_AnkRepeat"/>
</dbReference>
<dbReference type="InterPro" id="IPR036047">
    <property type="entry name" value="F-box-like_dom_sf"/>
</dbReference>
<dbReference type="Proteomes" id="UP000204584">
    <property type="component" value="Segment"/>
</dbReference>
<dbReference type="RefSeq" id="YP_008438235.1">
    <property type="nucleotide sequence ID" value="NC_022098.1"/>
</dbReference>
<sequence>MEHIDHSRCAIDTLPPEILCRVIDFLDAPSVCAARAAHRCFRVHTVQHVHRAVRDPAWLRMPIARVCQTGRVDILDFLYARKRIPLTLNMLTIAVEGGHLDVVRLVYRRDQRHTECALTHAAKAGRLDMVQFLCEHRQDGVDCGEALTYAVEGGHLDVAEFLLTHGRVHDASRGISSAIARGHYDIARAIIESRPHEAFRWQWPSHAPRPCPNIGPPVGRLFGRSATRGDRN</sequence>
<accession>S4W049</accession>
<dbReference type="InterPro" id="IPR036770">
    <property type="entry name" value="Ankyrin_rpt-contain_sf"/>
</dbReference>
<name>S4W049_9VIRU</name>
<dbReference type="Pfam" id="PF12796">
    <property type="entry name" value="Ank_2"/>
    <property type="match status" value="1"/>
</dbReference>
<protein>
    <submittedName>
        <fullName evidence="1">Ankyrin repeat domain containing protein</fullName>
    </submittedName>
</protein>
<gene>
    <name evidence="1" type="ORF">psal_cds_995</name>
</gene>
<dbReference type="PANTHER" id="PTHR46586:SF3">
    <property type="entry name" value="ANKYRIN REPEAT-CONTAINING PROTEIN"/>
    <property type="match status" value="1"/>
</dbReference>
<dbReference type="SUPFAM" id="SSF81383">
    <property type="entry name" value="F-box domain"/>
    <property type="match status" value="1"/>
</dbReference>
<proteinExistence type="predicted"/>
<dbReference type="Gene3D" id="1.25.40.20">
    <property type="entry name" value="Ankyrin repeat-containing domain"/>
    <property type="match status" value="1"/>
</dbReference>
<dbReference type="SUPFAM" id="SSF48403">
    <property type="entry name" value="Ankyrin repeat"/>
    <property type="match status" value="1"/>
</dbReference>
<evidence type="ECO:0000313" key="1">
    <source>
        <dbReference type="EMBL" id="AGO85161.1"/>
    </source>
</evidence>
<dbReference type="EMBL" id="KC977571">
    <property type="protein sequence ID" value="AGO85161.1"/>
    <property type="molecule type" value="Genomic_DNA"/>
</dbReference>
<dbReference type="PANTHER" id="PTHR46586">
    <property type="entry name" value="ANKYRIN REPEAT-CONTAINING PROTEIN"/>
    <property type="match status" value="1"/>
</dbReference>
<dbReference type="InterPro" id="IPR002110">
    <property type="entry name" value="Ankyrin_rpt"/>
</dbReference>
<evidence type="ECO:0000313" key="2">
    <source>
        <dbReference type="Proteomes" id="UP000204584"/>
    </source>
</evidence>
<dbReference type="GeneID" id="16606948"/>
<reference evidence="1 2" key="1">
    <citation type="journal article" date="2013" name="Science">
        <title>Pandoraviruses: amoeba viruses with genomes up to 2.5 Mb reaching that of parasitic eukaryotes.</title>
        <authorList>
            <person name="Philippe N."/>
            <person name="Legendre M."/>
            <person name="Doutre G."/>
            <person name="Coute Y."/>
            <person name="Poirot O."/>
            <person name="Lescot M."/>
            <person name="Arslan D."/>
            <person name="Seltzer V."/>
            <person name="Bertaux L."/>
            <person name="Bruley C."/>
            <person name="Garin J."/>
            <person name="Claverie J.M."/>
            <person name="Abergel C."/>
        </authorList>
    </citation>
    <scope>NUCLEOTIDE SEQUENCE [LARGE SCALE GENOMIC DNA]</scope>
</reference>
<keyword evidence="2" id="KW-1185">Reference proteome</keyword>
<organism evidence="1 2">
    <name type="scientific">Pandoravirus salinus</name>
    <dbReference type="NCBI Taxonomy" id="1349410"/>
    <lineage>
        <taxon>Viruses</taxon>
        <taxon>Pandoravirus</taxon>
    </lineage>
</organism>